<dbReference type="InterPro" id="IPR016071">
    <property type="entry name" value="Staphylococal_nuclease_OB-fold"/>
</dbReference>
<evidence type="ECO:0000259" key="5">
    <source>
        <dbReference type="PROSITE" id="PS50830"/>
    </source>
</evidence>
<dbReference type="RefSeq" id="WP_341397301.1">
    <property type="nucleotide sequence ID" value="NZ_JBBUTI010000001.1"/>
</dbReference>
<feature type="domain" description="TNase-like" evidence="5">
    <location>
        <begin position="26"/>
        <end position="152"/>
    </location>
</feature>
<dbReference type="PANTHER" id="PTHR12302:SF3">
    <property type="entry name" value="SERINE_THREONINE-PROTEIN KINASE 31"/>
    <property type="match status" value="1"/>
</dbReference>
<dbReference type="PROSITE" id="PS50830">
    <property type="entry name" value="TNASE_3"/>
    <property type="match status" value="1"/>
</dbReference>
<evidence type="ECO:0000256" key="2">
    <source>
        <dbReference type="ARBA" id="ARBA00022759"/>
    </source>
</evidence>
<keyword evidence="3" id="KW-0378">Hydrolase</keyword>
<feature type="chain" id="PRO_5047496487" evidence="4">
    <location>
        <begin position="28"/>
        <end position="181"/>
    </location>
</feature>
<dbReference type="Proteomes" id="UP001379945">
    <property type="component" value="Unassembled WGS sequence"/>
</dbReference>
<feature type="signal peptide" evidence="4">
    <location>
        <begin position="1"/>
        <end position="27"/>
    </location>
</feature>
<proteinExistence type="predicted"/>
<keyword evidence="1" id="KW-0540">Nuclease</keyword>
<dbReference type="PANTHER" id="PTHR12302">
    <property type="entry name" value="EBNA2 BINDING PROTEIN P100"/>
    <property type="match status" value="1"/>
</dbReference>
<dbReference type="EMBL" id="JBBUTI010000001">
    <property type="protein sequence ID" value="MEK8045156.1"/>
    <property type="molecule type" value="Genomic_DNA"/>
</dbReference>
<dbReference type="Pfam" id="PF00565">
    <property type="entry name" value="SNase"/>
    <property type="match status" value="1"/>
</dbReference>
<evidence type="ECO:0000313" key="6">
    <source>
        <dbReference type="EMBL" id="MEK8045156.1"/>
    </source>
</evidence>
<reference evidence="6 7" key="1">
    <citation type="submission" date="2024-04" db="EMBL/GenBank/DDBJ databases">
        <title>Novel species of the genus Ideonella isolated from streams.</title>
        <authorList>
            <person name="Lu H."/>
        </authorList>
    </citation>
    <scope>NUCLEOTIDE SEQUENCE [LARGE SCALE GENOMIC DNA]</scope>
    <source>
        <strain evidence="6 7">LYT19W</strain>
    </source>
</reference>
<evidence type="ECO:0000313" key="7">
    <source>
        <dbReference type="Proteomes" id="UP001379945"/>
    </source>
</evidence>
<keyword evidence="7" id="KW-1185">Reference proteome</keyword>
<organism evidence="6 7">
    <name type="scientific">Ideonella margarita</name>
    <dbReference type="NCBI Taxonomy" id="2984191"/>
    <lineage>
        <taxon>Bacteria</taxon>
        <taxon>Pseudomonadati</taxon>
        <taxon>Pseudomonadota</taxon>
        <taxon>Betaproteobacteria</taxon>
        <taxon>Burkholderiales</taxon>
        <taxon>Sphaerotilaceae</taxon>
        <taxon>Ideonella</taxon>
    </lineage>
</organism>
<comment type="caution">
    <text evidence="6">The sequence shown here is derived from an EMBL/GenBank/DDBJ whole genome shotgun (WGS) entry which is preliminary data.</text>
</comment>
<dbReference type="SUPFAM" id="SSF50199">
    <property type="entry name" value="Staphylococcal nuclease"/>
    <property type="match status" value="1"/>
</dbReference>
<accession>A0ABU9C0L3</accession>
<sequence>MARRLRLTHRALWVVSAALVWPAASQAWPARVQRVADGDTVWVQRLHTTEPPGKPQLVRLQGIDAPEGCQAGGDAATQALRARLLNEVVELTPLGDDVHGRLLARVHLGGHDVGRDLVLQGLAWSYRYKGDPGPYAAEEAAARQARRGLFAAGAPEPLPPRAFRQQHGRCVYQHGHPQQRP</sequence>
<keyword evidence="2" id="KW-0255">Endonuclease</keyword>
<evidence type="ECO:0000256" key="4">
    <source>
        <dbReference type="SAM" id="SignalP"/>
    </source>
</evidence>
<dbReference type="Gene3D" id="2.40.50.90">
    <property type="match status" value="1"/>
</dbReference>
<name>A0ABU9C0L3_9BURK</name>
<evidence type="ECO:0000256" key="3">
    <source>
        <dbReference type="ARBA" id="ARBA00022801"/>
    </source>
</evidence>
<dbReference type="InterPro" id="IPR035437">
    <property type="entry name" value="SNase_OB-fold_sf"/>
</dbReference>
<protein>
    <submittedName>
        <fullName evidence="6">Thermonuclease family protein</fullName>
    </submittedName>
</protein>
<dbReference type="SMART" id="SM00318">
    <property type="entry name" value="SNc"/>
    <property type="match status" value="1"/>
</dbReference>
<evidence type="ECO:0000256" key="1">
    <source>
        <dbReference type="ARBA" id="ARBA00022722"/>
    </source>
</evidence>
<keyword evidence="4" id="KW-0732">Signal</keyword>
<gene>
    <name evidence="6" type="ORF">AACH00_02200</name>
</gene>